<dbReference type="CDD" id="cd04238">
    <property type="entry name" value="AAK_NAGK-like"/>
    <property type="match status" value="1"/>
</dbReference>
<keyword evidence="6 9" id="KW-0418">Kinase</keyword>
<evidence type="ECO:0000256" key="2">
    <source>
        <dbReference type="ARBA" id="ARBA00022571"/>
    </source>
</evidence>
<evidence type="ECO:0000256" key="7">
    <source>
        <dbReference type="ARBA" id="ARBA00022840"/>
    </source>
</evidence>
<sequence>MKEKLTIIKVGGKLLEDDEHIEKLAEYVARLDGSTLVVHGGGAKASEISQRLGFEPKMVDGRRITDAAALNVATMVYAGLYNKKIVGIFQKHNVRTLGMSGADLNSIRARRRTVKSIDYGYVGDIEAVNKRAVKMILKLGVTPVFCAITHDNEGQLLNTNADTISTQLATALAEDYDIRLLFCMDKAGVMLDPDDDQTLIHAMNYAEYKRLKMDEVITLGMIPKLDNAFYALINGVSEVWITGLTELTEAREMTGTRIFE</sequence>
<feature type="site" description="Transition state stabilizer" evidence="9">
    <location>
        <position position="224"/>
    </location>
</feature>
<dbReference type="GO" id="GO:0005737">
    <property type="term" value="C:cytoplasm"/>
    <property type="evidence" value="ECO:0007669"/>
    <property type="project" value="UniProtKB-SubCell"/>
</dbReference>
<dbReference type="HAMAP" id="MF_00082">
    <property type="entry name" value="ArgB"/>
    <property type="match status" value="1"/>
</dbReference>
<evidence type="ECO:0000313" key="11">
    <source>
        <dbReference type="EMBL" id="MBY5960116.1"/>
    </source>
</evidence>
<dbReference type="PANTHER" id="PTHR23342:SF0">
    <property type="entry name" value="N-ACETYLGLUTAMATE SYNTHASE, MITOCHONDRIAL"/>
    <property type="match status" value="1"/>
</dbReference>
<dbReference type="NCBIfam" id="TIGR00761">
    <property type="entry name" value="argB"/>
    <property type="match status" value="1"/>
</dbReference>
<dbReference type="InterPro" id="IPR001048">
    <property type="entry name" value="Asp/Glu/Uridylate_kinase"/>
</dbReference>
<feature type="site" description="Transition state stabilizer" evidence="9">
    <location>
        <position position="9"/>
    </location>
</feature>
<comment type="similarity">
    <text evidence="9">Belongs to the acetylglutamate kinase family. ArgB subfamily.</text>
</comment>
<keyword evidence="4 9" id="KW-0808">Transferase</keyword>
<dbReference type="AlphaFoldDB" id="A0A953LD23"/>
<dbReference type="SUPFAM" id="SSF53633">
    <property type="entry name" value="Carbamate kinase-like"/>
    <property type="match status" value="1"/>
</dbReference>
<keyword evidence="5 9" id="KW-0547">Nucleotide-binding</keyword>
<comment type="subcellular location">
    <subcellularLocation>
        <location evidence="9">Cytoplasm</location>
    </subcellularLocation>
</comment>
<dbReference type="InterPro" id="IPR004662">
    <property type="entry name" value="AcgluKinase_fam"/>
</dbReference>
<evidence type="ECO:0000313" key="12">
    <source>
        <dbReference type="Proteomes" id="UP000753961"/>
    </source>
</evidence>
<evidence type="ECO:0000256" key="1">
    <source>
        <dbReference type="ARBA" id="ARBA00004828"/>
    </source>
</evidence>
<evidence type="ECO:0000256" key="9">
    <source>
        <dbReference type="HAMAP-Rule" id="MF_00082"/>
    </source>
</evidence>
<keyword evidence="9" id="KW-0963">Cytoplasm</keyword>
<evidence type="ECO:0000256" key="4">
    <source>
        <dbReference type="ARBA" id="ARBA00022679"/>
    </source>
</evidence>
<accession>A0A953LD23</accession>
<dbReference type="Gene3D" id="3.40.1160.10">
    <property type="entry name" value="Acetylglutamate kinase-like"/>
    <property type="match status" value="1"/>
</dbReference>
<dbReference type="RefSeq" id="WP_222581664.1">
    <property type="nucleotide sequence ID" value="NZ_JAHVHU010000023.1"/>
</dbReference>
<reference evidence="11" key="1">
    <citation type="submission" date="2021-06" db="EMBL/GenBank/DDBJ databases">
        <title>44 bacteria genomes isolated from Dapeng, Shenzhen.</title>
        <authorList>
            <person name="Zheng W."/>
            <person name="Yu S."/>
            <person name="Huang Y."/>
        </authorList>
    </citation>
    <scope>NUCLEOTIDE SEQUENCE</scope>
    <source>
        <strain evidence="11">DP5N28-2</strain>
    </source>
</reference>
<protein>
    <recommendedName>
        <fullName evidence="9">Acetylglutamate kinase</fullName>
        <ecNumber evidence="9">2.7.2.8</ecNumber>
    </recommendedName>
    <alternativeName>
        <fullName evidence="9">N-acetyl-L-glutamate 5-phosphotransferase</fullName>
    </alternativeName>
    <alternativeName>
        <fullName evidence="9">NAG kinase</fullName>
        <shortName evidence="9">NAGK</shortName>
    </alternativeName>
</protein>
<organism evidence="11 12">
    <name type="scientific">Membranihabitans marinus</name>
    <dbReference type="NCBI Taxonomy" id="1227546"/>
    <lineage>
        <taxon>Bacteria</taxon>
        <taxon>Pseudomonadati</taxon>
        <taxon>Bacteroidota</taxon>
        <taxon>Saprospiria</taxon>
        <taxon>Saprospirales</taxon>
        <taxon>Saprospiraceae</taxon>
        <taxon>Membranihabitans</taxon>
    </lineage>
</organism>
<comment type="pathway">
    <text evidence="1 9">Amino-acid biosynthesis; L-arginine biosynthesis; N(2)-acetyl-L-ornithine from L-glutamate: step 2/4.</text>
</comment>
<feature type="binding site" evidence="9">
    <location>
        <begin position="41"/>
        <end position="42"/>
    </location>
    <ligand>
        <name>substrate</name>
    </ligand>
</feature>
<keyword evidence="2 9" id="KW-0055">Arginine biosynthesis</keyword>
<evidence type="ECO:0000256" key="6">
    <source>
        <dbReference type="ARBA" id="ARBA00022777"/>
    </source>
</evidence>
<dbReference type="GO" id="GO:0003991">
    <property type="term" value="F:acetylglutamate kinase activity"/>
    <property type="evidence" value="ECO:0007669"/>
    <property type="project" value="UniProtKB-UniRule"/>
</dbReference>
<dbReference type="InterPro" id="IPR037528">
    <property type="entry name" value="ArgB"/>
</dbReference>
<proteinExistence type="inferred from homology"/>
<dbReference type="Proteomes" id="UP000753961">
    <property type="component" value="Unassembled WGS sequence"/>
</dbReference>
<evidence type="ECO:0000259" key="10">
    <source>
        <dbReference type="Pfam" id="PF00696"/>
    </source>
</evidence>
<comment type="caution">
    <text evidence="11">The sequence shown here is derived from an EMBL/GenBank/DDBJ whole genome shotgun (WGS) entry which is preliminary data.</text>
</comment>
<name>A0A953LD23_9BACT</name>
<dbReference type="GO" id="GO:0005524">
    <property type="term" value="F:ATP binding"/>
    <property type="evidence" value="ECO:0007669"/>
    <property type="project" value="UniProtKB-UniRule"/>
</dbReference>
<evidence type="ECO:0000256" key="3">
    <source>
        <dbReference type="ARBA" id="ARBA00022605"/>
    </source>
</evidence>
<dbReference type="EMBL" id="JAHVHU010000023">
    <property type="protein sequence ID" value="MBY5960116.1"/>
    <property type="molecule type" value="Genomic_DNA"/>
</dbReference>
<dbReference type="EC" id="2.7.2.8" evidence="9"/>
<comment type="catalytic activity">
    <reaction evidence="8 9">
        <text>N-acetyl-L-glutamate + ATP = N-acetyl-L-glutamyl 5-phosphate + ADP</text>
        <dbReference type="Rhea" id="RHEA:14629"/>
        <dbReference type="ChEBI" id="CHEBI:30616"/>
        <dbReference type="ChEBI" id="CHEBI:44337"/>
        <dbReference type="ChEBI" id="CHEBI:57936"/>
        <dbReference type="ChEBI" id="CHEBI:456216"/>
        <dbReference type="EC" id="2.7.2.8"/>
    </reaction>
</comment>
<gene>
    <name evidence="9 11" type="primary">argB</name>
    <name evidence="11" type="ORF">KUV50_18330</name>
</gene>
<dbReference type="GO" id="GO:0042450">
    <property type="term" value="P:L-arginine biosynthetic process via ornithine"/>
    <property type="evidence" value="ECO:0007669"/>
    <property type="project" value="UniProtKB-UniRule"/>
</dbReference>
<feature type="domain" description="Aspartate/glutamate/uridylate kinase" evidence="10">
    <location>
        <begin position="4"/>
        <end position="242"/>
    </location>
</feature>
<dbReference type="PANTHER" id="PTHR23342">
    <property type="entry name" value="N-ACETYLGLUTAMATE SYNTHASE"/>
    <property type="match status" value="1"/>
</dbReference>
<keyword evidence="7 9" id="KW-0067">ATP-binding</keyword>
<comment type="function">
    <text evidence="9">Catalyzes the ATP-dependent phosphorylation of N-acetyl-L-glutamate.</text>
</comment>
<dbReference type="Pfam" id="PF00696">
    <property type="entry name" value="AA_kinase"/>
    <property type="match status" value="1"/>
</dbReference>
<keyword evidence="12" id="KW-1185">Reference proteome</keyword>
<feature type="binding site" evidence="9">
    <location>
        <position position="158"/>
    </location>
    <ligand>
        <name>substrate</name>
    </ligand>
</feature>
<evidence type="ECO:0000256" key="5">
    <source>
        <dbReference type="ARBA" id="ARBA00022741"/>
    </source>
</evidence>
<keyword evidence="3 9" id="KW-0028">Amino-acid biosynthesis</keyword>
<dbReference type="InterPro" id="IPR036393">
    <property type="entry name" value="AceGlu_kinase-like_sf"/>
</dbReference>
<evidence type="ECO:0000256" key="8">
    <source>
        <dbReference type="ARBA" id="ARBA00048141"/>
    </source>
</evidence>
<dbReference type="PIRSF" id="PIRSF000728">
    <property type="entry name" value="NAGK"/>
    <property type="match status" value="1"/>
</dbReference>
<feature type="binding site" evidence="9">
    <location>
        <position position="63"/>
    </location>
    <ligand>
        <name>substrate</name>
    </ligand>
</feature>